<evidence type="ECO:0000313" key="1">
    <source>
        <dbReference type="EMBL" id="KIA91999.1"/>
    </source>
</evidence>
<evidence type="ECO:0000313" key="2">
    <source>
        <dbReference type="Proteomes" id="UP000031246"/>
    </source>
</evidence>
<dbReference type="AlphaFoldDB" id="A0A0C1FVU9"/>
<sequence length="80" mass="9353">MAALMLLLIPWTDTINLQSICKSPILEFKISGKKKQKKIPEAFVNKDLRDNYHKVKTIKNRIKILACLMPFTGLRHLYRN</sequence>
<accession>A0A0C1FVU9</accession>
<organism evidence="1 2">
    <name type="scientific">Pedobacter kyungheensis</name>
    <dbReference type="NCBI Taxonomy" id="1069985"/>
    <lineage>
        <taxon>Bacteria</taxon>
        <taxon>Pseudomonadati</taxon>
        <taxon>Bacteroidota</taxon>
        <taxon>Sphingobacteriia</taxon>
        <taxon>Sphingobacteriales</taxon>
        <taxon>Sphingobacteriaceae</taxon>
        <taxon>Pedobacter</taxon>
    </lineage>
</organism>
<dbReference type="EMBL" id="JSYN01000024">
    <property type="protein sequence ID" value="KIA91999.1"/>
    <property type="molecule type" value="Genomic_DNA"/>
</dbReference>
<keyword evidence="2" id="KW-1185">Reference proteome</keyword>
<protein>
    <submittedName>
        <fullName evidence="1">Uncharacterized protein</fullName>
    </submittedName>
</protein>
<dbReference type="Proteomes" id="UP000031246">
    <property type="component" value="Unassembled WGS sequence"/>
</dbReference>
<comment type="caution">
    <text evidence="1">The sequence shown here is derived from an EMBL/GenBank/DDBJ whole genome shotgun (WGS) entry which is preliminary data.</text>
</comment>
<name>A0A0C1FVU9_9SPHI</name>
<reference evidence="1 2" key="1">
    <citation type="submission" date="2014-10" db="EMBL/GenBank/DDBJ databases">
        <title>Pedobacter Kyungheensis.</title>
        <authorList>
            <person name="Anderson B.M."/>
            <person name="Newman J.D."/>
        </authorList>
    </citation>
    <scope>NUCLEOTIDE SEQUENCE [LARGE SCALE GENOMIC DNA]</scope>
    <source>
        <strain evidence="1 2">KACC 16221</strain>
    </source>
</reference>
<proteinExistence type="predicted"/>
<gene>
    <name evidence="1" type="ORF">OC25_18820</name>
</gene>